<evidence type="ECO:0000313" key="3">
    <source>
        <dbReference type="Proteomes" id="UP001054821"/>
    </source>
</evidence>
<feature type="compositionally biased region" description="Low complexity" evidence="1">
    <location>
        <begin position="309"/>
        <end position="319"/>
    </location>
</feature>
<evidence type="ECO:0000313" key="2">
    <source>
        <dbReference type="EMBL" id="KAI5317262.1"/>
    </source>
</evidence>
<proteinExistence type="predicted"/>
<reference evidence="2 3" key="1">
    <citation type="journal article" date="2022" name="G3 (Bethesda)">
        <title>Whole-genome sequence and methylome profiling of the almond [Prunus dulcis (Mill.) D.A. Webb] cultivar 'Nonpareil'.</title>
        <authorList>
            <person name="D'Amico-Willman K.M."/>
            <person name="Ouma W.Z."/>
            <person name="Meulia T."/>
            <person name="Sideli G.M."/>
            <person name="Gradziel T.M."/>
            <person name="Fresnedo-Ramirez J."/>
        </authorList>
    </citation>
    <scope>NUCLEOTIDE SEQUENCE [LARGE SCALE GENOMIC DNA]</scope>
    <source>
        <strain evidence="2">Clone GOH B32 T37-40</strain>
    </source>
</reference>
<keyword evidence="3" id="KW-1185">Reference proteome</keyword>
<name>A0AAD4V473_PRUDU</name>
<dbReference type="EMBL" id="JAJFAZ020000007">
    <property type="protein sequence ID" value="KAI5317262.1"/>
    <property type="molecule type" value="Genomic_DNA"/>
</dbReference>
<sequence>MADLDSKLGEMATETGALLLSAMEGSRDLSLDQAIREPDCHGSIITSRDLELLTIQDMAALFGLYPIGMQVTTALTTPKAQGCFKAAWPIVARLATRKVKNMLNYSSFYNSFSVEDDAENVCKFIFGGQANKVTLEFAHLANYLAQGGKLPLGPFLLGHIYQTLHAIIIDGMKMRDDGPLTCLPKLRGTVMTTDTESLVNAFTWCPRKHSMTTLCSNSSTTWSSALGHNFEHLYCGLTKARAKVYLSNHEAKQFGLVKEALWGALTNTYWDPIPHKKSRGRRDPAENLAPVLLPTTAAQRRPTTPIPSSPSIFWPTSSVPSPPLTSSPRIPTVDQLSAPLAEPDVEGATS</sequence>
<dbReference type="AlphaFoldDB" id="A0AAD4V473"/>
<feature type="region of interest" description="Disordered" evidence="1">
    <location>
        <begin position="292"/>
        <end position="350"/>
    </location>
</feature>
<accession>A0AAD4V473</accession>
<protein>
    <submittedName>
        <fullName evidence="2">Uncharacterized protein</fullName>
    </submittedName>
</protein>
<dbReference type="Proteomes" id="UP001054821">
    <property type="component" value="Chromosome 7"/>
</dbReference>
<comment type="caution">
    <text evidence="2">The sequence shown here is derived from an EMBL/GenBank/DDBJ whole genome shotgun (WGS) entry which is preliminary data.</text>
</comment>
<organism evidence="2 3">
    <name type="scientific">Prunus dulcis</name>
    <name type="common">Almond</name>
    <name type="synonym">Amygdalus dulcis</name>
    <dbReference type="NCBI Taxonomy" id="3755"/>
    <lineage>
        <taxon>Eukaryota</taxon>
        <taxon>Viridiplantae</taxon>
        <taxon>Streptophyta</taxon>
        <taxon>Embryophyta</taxon>
        <taxon>Tracheophyta</taxon>
        <taxon>Spermatophyta</taxon>
        <taxon>Magnoliopsida</taxon>
        <taxon>eudicotyledons</taxon>
        <taxon>Gunneridae</taxon>
        <taxon>Pentapetalae</taxon>
        <taxon>rosids</taxon>
        <taxon>fabids</taxon>
        <taxon>Rosales</taxon>
        <taxon>Rosaceae</taxon>
        <taxon>Amygdaloideae</taxon>
        <taxon>Amygdaleae</taxon>
        <taxon>Prunus</taxon>
    </lineage>
</organism>
<evidence type="ECO:0000256" key="1">
    <source>
        <dbReference type="SAM" id="MobiDB-lite"/>
    </source>
</evidence>
<gene>
    <name evidence="2" type="ORF">L3X38_036969</name>
</gene>
<feature type="compositionally biased region" description="Low complexity" evidence="1">
    <location>
        <begin position="294"/>
        <end position="303"/>
    </location>
</feature>